<evidence type="ECO:0000256" key="12">
    <source>
        <dbReference type="PIRSR" id="PIRSR605478-2"/>
    </source>
</evidence>
<dbReference type="CDD" id="cd02012">
    <property type="entry name" value="TPP_TK"/>
    <property type="match status" value="1"/>
</dbReference>
<feature type="binding site" evidence="12">
    <location>
        <position position="501"/>
    </location>
    <ligand>
        <name>substrate</name>
    </ligand>
</feature>
<feature type="binding site" evidence="14">
    <location>
        <position position="169"/>
    </location>
    <ligand>
        <name>Mg(2+)</name>
        <dbReference type="ChEBI" id="CHEBI:18420"/>
    </ligand>
</feature>
<evidence type="ECO:0000256" key="13">
    <source>
        <dbReference type="PIRSR" id="PIRSR605478-3"/>
    </source>
</evidence>
<dbReference type="NCBIfam" id="TIGR00232">
    <property type="entry name" value="tktlase_bact"/>
    <property type="match status" value="1"/>
</dbReference>
<dbReference type="FunFam" id="3.40.50.970:FF:000003">
    <property type="entry name" value="Transketolase"/>
    <property type="match status" value="1"/>
</dbReference>
<dbReference type="InterPro" id="IPR049557">
    <property type="entry name" value="Transketolase_CS"/>
</dbReference>
<dbReference type="GO" id="GO:0004802">
    <property type="term" value="F:transketolase activity"/>
    <property type="evidence" value="ECO:0007669"/>
    <property type="project" value="UniProtKB-UniRule"/>
</dbReference>
<feature type="active site" description="Proton donor" evidence="11">
    <location>
        <position position="439"/>
    </location>
</feature>
<gene>
    <name evidence="17" type="ORF">LP52_07385</name>
</gene>
<feature type="binding site" evidence="13">
    <location>
        <position position="465"/>
    </location>
    <ligand>
        <name>thiamine diphosphate</name>
        <dbReference type="ChEBI" id="CHEBI:58937"/>
    </ligand>
</feature>
<evidence type="ECO:0000256" key="6">
    <source>
        <dbReference type="ARBA" id="ARBA00022723"/>
    </source>
</evidence>
<comment type="subunit">
    <text evidence="2">Homodimer.</text>
</comment>
<keyword evidence="7 14" id="KW-0460">Magnesium</keyword>
<feature type="binding site" evidence="13">
    <location>
        <position position="170"/>
    </location>
    <ligand>
        <name>thiamine diphosphate</name>
        <dbReference type="ChEBI" id="CHEBI:58937"/>
    </ligand>
</feature>
<protein>
    <recommendedName>
        <fullName evidence="4 10">Transketolase</fullName>
        <ecNumber evidence="3 10">2.2.1.1</ecNumber>
    </recommendedName>
</protein>
<dbReference type="InterPro" id="IPR005475">
    <property type="entry name" value="Transketolase-like_Pyr-bd"/>
</dbReference>
<dbReference type="SUPFAM" id="SSF52922">
    <property type="entry name" value="TK C-terminal domain-like"/>
    <property type="match status" value="1"/>
</dbReference>
<evidence type="ECO:0000256" key="10">
    <source>
        <dbReference type="NCBIfam" id="TIGR00232"/>
    </source>
</evidence>
<comment type="cofactor">
    <cofactor evidence="14">
        <name>Mg(2+)</name>
        <dbReference type="ChEBI" id="CHEBI:18420"/>
    </cofactor>
    <text evidence="14">Binds 1 Mg(2+) ion per subunit. Can also utilize other divalent metal cations, such as Ca(2+), Mn(2+) and Co(2+).</text>
</comment>
<dbReference type="Gene3D" id="3.40.50.920">
    <property type="match status" value="1"/>
</dbReference>
<dbReference type="AlphaFoldDB" id="A0A0C2JDH6"/>
<evidence type="ECO:0000256" key="2">
    <source>
        <dbReference type="ARBA" id="ARBA00011738"/>
    </source>
</evidence>
<dbReference type="EC" id="2.2.1.1" evidence="3 10"/>
<dbReference type="GO" id="GO:0005829">
    <property type="term" value="C:cytosol"/>
    <property type="evidence" value="ECO:0007669"/>
    <property type="project" value="TreeGrafter"/>
</dbReference>
<dbReference type="GO" id="GO:0006098">
    <property type="term" value="P:pentose-phosphate shunt"/>
    <property type="evidence" value="ECO:0007669"/>
    <property type="project" value="TreeGrafter"/>
</dbReference>
<feature type="binding site" evidence="12">
    <location>
        <position position="37"/>
    </location>
    <ligand>
        <name>substrate</name>
    </ligand>
</feature>
<feature type="binding site" evidence="12">
    <location>
        <position position="489"/>
    </location>
    <ligand>
        <name>substrate</name>
    </ligand>
</feature>
<dbReference type="FunFam" id="3.40.50.970:FF:000004">
    <property type="entry name" value="Transketolase"/>
    <property type="match status" value="1"/>
</dbReference>
<dbReference type="Pfam" id="PF02779">
    <property type="entry name" value="Transket_pyr"/>
    <property type="match status" value="1"/>
</dbReference>
<sequence>MNIDTSTSLEWSEPDRRAVDTVRALAMDAVEEAGSGHPGTAMSLAPAAYLLFQKIMRHDPGDPSWVGRDRFVLSCGHSSLTLYIQLYLAGYGLTLDELKRLRQWDSLTPGHPEVGHTPGVETTTGPLGQGIGNAVGMAMAARRERGLFDPESAPGESPFDHFVYAVCSDGDVQEGVSHEASALAGTQKLGNLVVLYDDNHISIEDDTQIAFSEDVAERYRAYGWHVQEIDWTDGDSYDEDVEGLYRAVLAARAETERPSFIRLRTIIGWPSPNKQDTGAIHGAAMGADEVAATKRELGLDPALTFHVPEDLLAHTRAAVDRGRTARAEWERTFQAWRGGAGERAELFDRLQAGKLPEDWEKALPVFDADEKGVATRKASGEVLSALAPVLPELWGGSADLAGSNNTTPKGEPSFIPEEYSTKAFSGNRFGRVLHFGVREHGMGSILNGIALHGPTRPYGGTFLVFSDYMRPAVRLAALMGLPVTYVWTHDSIGLGEDGPTHQPIEHLWALRAIPGLDVVRPADANETAVAWRTILAKGERPTALALTRQNVPTLDRERFGPAENAAKGGYILAEAGTGSPEALIIATGSEVAIAMQARERLEESGTPTRVVSMPSVEWFRAQDASYRNSVLPPSIQARVSVEAGIGLGWHEFIGPAGETVSLEHFGASAPYTTLYEQFGLTPERVVAAVHASVAKLGGEQGSTTGN</sequence>
<evidence type="ECO:0000256" key="8">
    <source>
        <dbReference type="ARBA" id="ARBA00023052"/>
    </source>
</evidence>
<accession>A0A0C2JDH6</accession>
<comment type="catalytic activity">
    <reaction evidence="9">
        <text>D-sedoheptulose 7-phosphate + D-glyceraldehyde 3-phosphate = aldehydo-D-ribose 5-phosphate + D-xylulose 5-phosphate</text>
        <dbReference type="Rhea" id="RHEA:10508"/>
        <dbReference type="ChEBI" id="CHEBI:57483"/>
        <dbReference type="ChEBI" id="CHEBI:57737"/>
        <dbReference type="ChEBI" id="CHEBI:58273"/>
        <dbReference type="ChEBI" id="CHEBI:59776"/>
        <dbReference type="EC" id="2.2.1.1"/>
    </reaction>
</comment>
<dbReference type="GO" id="GO:0000287">
    <property type="term" value="F:magnesium ion binding"/>
    <property type="evidence" value="ECO:0007669"/>
    <property type="project" value="UniProtKB-ARBA"/>
</dbReference>
<evidence type="ECO:0000256" key="3">
    <source>
        <dbReference type="ARBA" id="ARBA00013152"/>
    </source>
</evidence>
<keyword evidence="6 14" id="KW-0479">Metal-binding</keyword>
<reference evidence="18" key="1">
    <citation type="journal article" date="2015" name="Chem. Biol.">
        <title>Structure, bioactivity, and resistance mechanism of streptomonomicin, an unusual lasso Peptide from an understudied halophilic actinomycete.</title>
        <authorList>
            <person name="Metelev M."/>
            <person name="Tietz J.I."/>
            <person name="Melby J.O."/>
            <person name="Blair P.M."/>
            <person name="Zhu L."/>
            <person name="Livnat I."/>
            <person name="Severinov K."/>
            <person name="Mitchell D.A."/>
        </authorList>
    </citation>
    <scope>NUCLEOTIDE SEQUENCE [LARGE SCALE GENOMIC DNA]</scope>
    <source>
        <strain evidence="18">YIM 90003</strain>
    </source>
</reference>
<dbReference type="InterPro" id="IPR005474">
    <property type="entry name" value="Transketolase_N"/>
</dbReference>
<feature type="binding site" evidence="12">
    <location>
        <position position="403"/>
    </location>
    <ligand>
        <name>substrate</name>
    </ligand>
</feature>
<evidence type="ECO:0000259" key="16">
    <source>
        <dbReference type="SMART" id="SM00861"/>
    </source>
</evidence>
<keyword evidence="5" id="KW-0808">Transferase</keyword>
<dbReference type="InterPro" id="IPR055152">
    <property type="entry name" value="Transketolase-like_C_2"/>
</dbReference>
<dbReference type="EMBL" id="JROO01000011">
    <property type="protein sequence ID" value="KIH99451.1"/>
    <property type="molecule type" value="Genomic_DNA"/>
</dbReference>
<feature type="domain" description="Transketolase-like pyrimidine-binding" evidence="16">
    <location>
        <begin position="373"/>
        <end position="553"/>
    </location>
</feature>
<dbReference type="InterPro" id="IPR029061">
    <property type="entry name" value="THDP-binding"/>
</dbReference>
<evidence type="ECO:0000256" key="1">
    <source>
        <dbReference type="ARBA" id="ARBA00007131"/>
    </source>
</evidence>
<organism evidence="17 18">
    <name type="scientific">Streptomonospora alba</name>
    <dbReference type="NCBI Taxonomy" id="183763"/>
    <lineage>
        <taxon>Bacteria</taxon>
        <taxon>Bacillati</taxon>
        <taxon>Actinomycetota</taxon>
        <taxon>Actinomycetes</taxon>
        <taxon>Streptosporangiales</taxon>
        <taxon>Nocardiopsidaceae</taxon>
        <taxon>Streptomonospora</taxon>
    </lineage>
</organism>
<dbReference type="PROSITE" id="PS00801">
    <property type="entry name" value="TRANSKETOLASE_1"/>
    <property type="match status" value="1"/>
</dbReference>
<feature type="site" description="Important for catalytic activity" evidence="15">
    <location>
        <position position="281"/>
    </location>
</feature>
<proteinExistence type="inferred from homology"/>
<evidence type="ECO:0000256" key="9">
    <source>
        <dbReference type="ARBA" id="ARBA00049473"/>
    </source>
</evidence>
<name>A0A0C2JDH6_9ACTN</name>
<feature type="binding site" evidence="12">
    <location>
        <position position="281"/>
    </location>
    <ligand>
        <name>substrate</name>
    </ligand>
</feature>
<dbReference type="Pfam" id="PF00456">
    <property type="entry name" value="Transketolase_N"/>
    <property type="match status" value="1"/>
</dbReference>
<evidence type="ECO:0000256" key="5">
    <source>
        <dbReference type="ARBA" id="ARBA00022679"/>
    </source>
</evidence>
<keyword evidence="8 13" id="KW-0786">Thiamine pyrophosphate</keyword>
<evidence type="ECO:0000256" key="14">
    <source>
        <dbReference type="PIRSR" id="PIRSR605478-4"/>
    </source>
</evidence>
<evidence type="ECO:0000313" key="18">
    <source>
        <dbReference type="Proteomes" id="UP000031675"/>
    </source>
</evidence>
<feature type="binding site" evidence="13">
    <location>
        <position position="77"/>
    </location>
    <ligand>
        <name>thiamine diphosphate</name>
        <dbReference type="ChEBI" id="CHEBI:58937"/>
    </ligand>
</feature>
<evidence type="ECO:0000313" key="17">
    <source>
        <dbReference type="EMBL" id="KIH99451.1"/>
    </source>
</evidence>
<dbReference type="Gene3D" id="3.40.50.970">
    <property type="match status" value="2"/>
</dbReference>
<dbReference type="InterPro" id="IPR033247">
    <property type="entry name" value="Transketolase_fam"/>
</dbReference>
<keyword evidence="18" id="KW-1185">Reference proteome</keyword>
<feature type="binding site" evidence="12">
    <location>
        <position position="376"/>
    </location>
    <ligand>
        <name>substrate</name>
    </ligand>
</feature>
<dbReference type="PANTHER" id="PTHR43522">
    <property type="entry name" value="TRANSKETOLASE"/>
    <property type="match status" value="1"/>
</dbReference>
<evidence type="ECO:0000256" key="4">
    <source>
        <dbReference type="ARBA" id="ARBA00016662"/>
    </source>
</evidence>
<dbReference type="OrthoDB" id="8732661at2"/>
<comment type="cofactor">
    <cofactor evidence="13">
        <name>thiamine diphosphate</name>
        <dbReference type="ChEBI" id="CHEBI:58937"/>
    </cofactor>
    <text evidence="13">Binds 1 thiamine pyrophosphate per subunit. During the reaction, the substrate forms a covalent intermediate with the cofactor.</text>
</comment>
<dbReference type="SUPFAM" id="SSF52518">
    <property type="entry name" value="Thiamin diphosphate-binding fold (THDP-binding)"/>
    <property type="match status" value="2"/>
</dbReference>
<dbReference type="InterPro" id="IPR005478">
    <property type="entry name" value="Transketolase_bac-like"/>
</dbReference>
<feature type="binding site" evidence="13">
    <location>
        <position position="281"/>
    </location>
    <ligand>
        <name>thiamine diphosphate</name>
        <dbReference type="ChEBI" id="CHEBI:58937"/>
    </ligand>
</feature>
<dbReference type="Proteomes" id="UP000031675">
    <property type="component" value="Unassembled WGS sequence"/>
</dbReference>
<dbReference type="SMART" id="SM00861">
    <property type="entry name" value="Transket_pyr"/>
    <property type="match status" value="1"/>
</dbReference>
<feature type="binding site" evidence="14">
    <location>
        <position position="201"/>
    </location>
    <ligand>
        <name>Mg(2+)</name>
        <dbReference type="ChEBI" id="CHEBI:18420"/>
    </ligand>
</feature>
<feature type="site" description="Important for catalytic activity" evidence="15">
    <location>
        <position position="37"/>
    </location>
</feature>
<comment type="similarity">
    <text evidence="1">Belongs to the transketolase family.</text>
</comment>
<feature type="binding site" evidence="12">
    <location>
        <position position="497"/>
    </location>
    <ligand>
        <name>substrate</name>
    </ligand>
</feature>
<comment type="caution">
    <text evidence="17">The sequence shown here is derived from an EMBL/GenBank/DDBJ whole genome shotgun (WGS) entry which is preliminary data.</text>
</comment>
<evidence type="ECO:0000256" key="11">
    <source>
        <dbReference type="PIRSR" id="PIRSR605478-1"/>
    </source>
</evidence>
<dbReference type="STRING" id="183763.LP52_07385"/>
<feature type="binding site" evidence="12">
    <location>
        <position position="548"/>
    </location>
    <ligand>
        <name>substrate</name>
    </ligand>
</feature>
<dbReference type="InterPro" id="IPR009014">
    <property type="entry name" value="Transketo_C/PFOR_II"/>
</dbReference>
<dbReference type="RefSeq" id="WP_040271860.1">
    <property type="nucleotide sequence ID" value="NZ_JROO01000011.1"/>
</dbReference>
<feature type="binding site" evidence="13">
    <location>
        <begin position="125"/>
        <end position="127"/>
    </location>
    <ligand>
        <name>thiamine diphosphate</name>
        <dbReference type="ChEBI" id="CHEBI:58937"/>
    </ligand>
</feature>
<dbReference type="FunFam" id="3.40.50.920:FF:000003">
    <property type="entry name" value="Transketolase"/>
    <property type="match status" value="1"/>
</dbReference>
<evidence type="ECO:0000256" key="7">
    <source>
        <dbReference type="ARBA" id="ARBA00022842"/>
    </source>
</evidence>
<dbReference type="Pfam" id="PF22613">
    <property type="entry name" value="Transketolase_C_1"/>
    <property type="match status" value="1"/>
</dbReference>
<evidence type="ECO:0000256" key="15">
    <source>
        <dbReference type="PIRSR" id="PIRSR605478-5"/>
    </source>
</evidence>
<feature type="binding site" evidence="13">
    <location>
        <position position="199"/>
    </location>
    <ligand>
        <name>thiamine diphosphate</name>
        <dbReference type="ChEBI" id="CHEBI:58937"/>
    </ligand>
</feature>
<dbReference type="CDD" id="cd07033">
    <property type="entry name" value="TPP_PYR_DXS_TK_like"/>
    <property type="match status" value="1"/>
</dbReference>
<dbReference type="PANTHER" id="PTHR43522:SF2">
    <property type="entry name" value="TRANSKETOLASE 1-RELATED"/>
    <property type="match status" value="1"/>
</dbReference>
<feature type="binding site" evidence="14">
    <location>
        <position position="199"/>
    </location>
    <ligand>
        <name>Mg(2+)</name>
        <dbReference type="ChEBI" id="CHEBI:18420"/>
    </ligand>
</feature>